<dbReference type="Proteomes" id="UP000263753">
    <property type="component" value="Chromosome"/>
</dbReference>
<dbReference type="EMBL" id="CP032134">
    <property type="protein sequence ID" value="AXY55678.1"/>
    <property type="molecule type" value="Genomic_DNA"/>
</dbReference>
<evidence type="ECO:0008006" key="4">
    <source>
        <dbReference type="Google" id="ProtNLM"/>
    </source>
</evidence>
<dbReference type="PROSITE" id="PS51257">
    <property type="entry name" value="PROKAR_LIPOPROTEIN"/>
    <property type="match status" value="1"/>
</dbReference>
<reference evidence="3" key="1">
    <citation type="submission" date="2018-09" db="EMBL/GenBank/DDBJ databases">
        <title>The complete genome of Acinetobacter sp. strain WCHAc010005.</title>
        <authorList>
            <person name="Hu Y."/>
            <person name="Long H."/>
            <person name="Feng Y."/>
            <person name="Zong Z."/>
        </authorList>
    </citation>
    <scope>NUCLEOTIDE SEQUENCE [LARGE SCALE GENOMIC DNA]</scope>
    <source>
        <strain evidence="3">WCHAc010005</strain>
    </source>
</reference>
<feature type="chain" id="PRO_5017559016" description="Lipoprotein" evidence="1">
    <location>
        <begin position="18"/>
        <end position="130"/>
    </location>
</feature>
<protein>
    <recommendedName>
        <fullName evidence="4">Lipoprotein</fullName>
    </recommendedName>
</protein>
<accession>A0A3B7LSR0</accession>
<evidence type="ECO:0000256" key="1">
    <source>
        <dbReference type="SAM" id="SignalP"/>
    </source>
</evidence>
<organism evidence="2 3">
    <name type="scientific">Acinetobacter chinensis</name>
    <dbReference type="NCBI Taxonomy" id="2004650"/>
    <lineage>
        <taxon>Bacteria</taxon>
        <taxon>Pseudomonadati</taxon>
        <taxon>Pseudomonadota</taxon>
        <taxon>Gammaproteobacteria</taxon>
        <taxon>Moraxellales</taxon>
        <taxon>Moraxellaceae</taxon>
        <taxon>Acinetobacter</taxon>
    </lineage>
</organism>
<name>A0A3B7LSR0_9GAMM</name>
<dbReference type="RefSeq" id="WP_087513695.1">
    <property type="nucleotide sequence ID" value="NZ_CP032134.1"/>
</dbReference>
<keyword evidence="1" id="KW-0732">Signal</keyword>
<proteinExistence type="predicted"/>
<evidence type="ECO:0000313" key="3">
    <source>
        <dbReference type="Proteomes" id="UP000263753"/>
    </source>
</evidence>
<sequence>MKSASLLLLPCIVFLSACNTSPTTVRVNLDQELQQYIGQSASEIKQKLNLTELGYKVRSAPVQTDSQLSYTVLRTMQIPVAQPAMRISRSGGTHAIHAASSYDSIDLKCNIIFNLKDGIAQSLEYSGRAC</sequence>
<feature type="signal peptide" evidence="1">
    <location>
        <begin position="1"/>
        <end position="17"/>
    </location>
</feature>
<gene>
    <name evidence="2" type="ORF">CDG60_03165</name>
</gene>
<dbReference type="KEGG" id="achi:CDG60_03165"/>
<evidence type="ECO:0000313" key="2">
    <source>
        <dbReference type="EMBL" id="AXY55678.1"/>
    </source>
</evidence>
<dbReference type="AlphaFoldDB" id="A0A3B7LSR0"/>